<comment type="caution">
    <text evidence="1">The sequence shown here is derived from an EMBL/GenBank/DDBJ whole genome shotgun (WGS) entry which is preliminary data.</text>
</comment>
<sequence length="141" mass="16735">MSKYFKTLPFSPDAFFLYKKWGLFTWEEFYDDKYPNKSKEEARDSFRCDLDVLIIERNGKDSTKKKIPLMKKFNMKFLQALHCLTLLTVKNSLPNSKYLQLRPEKSSSSIKSVERRFPDIISSWNDFKSKVQSWNPESANI</sequence>
<reference evidence="1 2" key="1">
    <citation type="journal article" date="2019" name="Environ. Microbiol.">
        <title>At the nexus of three kingdoms: the genome of the mycorrhizal fungus Gigaspora margarita provides insights into plant, endobacterial and fungal interactions.</title>
        <authorList>
            <person name="Venice F."/>
            <person name="Ghignone S."/>
            <person name="Salvioli di Fossalunga A."/>
            <person name="Amselem J."/>
            <person name="Novero M."/>
            <person name="Xianan X."/>
            <person name="Sedzielewska Toro K."/>
            <person name="Morin E."/>
            <person name="Lipzen A."/>
            <person name="Grigoriev I.V."/>
            <person name="Henrissat B."/>
            <person name="Martin F.M."/>
            <person name="Bonfante P."/>
        </authorList>
    </citation>
    <scope>NUCLEOTIDE SEQUENCE [LARGE SCALE GENOMIC DNA]</scope>
    <source>
        <strain evidence="1 2">BEG34</strain>
    </source>
</reference>
<evidence type="ECO:0000313" key="2">
    <source>
        <dbReference type="Proteomes" id="UP000439903"/>
    </source>
</evidence>
<proteinExistence type="predicted"/>
<dbReference type="AlphaFoldDB" id="A0A8H4A2H7"/>
<organism evidence="1 2">
    <name type="scientific">Gigaspora margarita</name>
    <dbReference type="NCBI Taxonomy" id="4874"/>
    <lineage>
        <taxon>Eukaryota</taxon>
        <taxon>Fungi</taxon>
        <taxon>Fungi incertae sedis</taxon>
        <taxon>Mucoromycota</taxon>
        <taxon>Glomeromycotina</taxon>
        <taxon>Glomeromycetes</taxon>
        <taxon>Diversisporales</taxon>
        <taxon>Gigasporaceae</taxon>
        <taxon>Gigaspora</taxon>
    </lineage>
</organism>
<evidence type="ECO:0000313" key="1">
    <source>
        <dbReference type="EMBL" id="KAF0393711.1"/>
    </source>
</evidence>
<protein>
    <submittedName>
        <fullName evidence="1">Uncharacterized protein</fullName>
    </submittedName>
</protein>
<dbReference type="Proteomes" id="UP000439903">
    <property type="component" value="Unassembled WGS sequence"/>
</dbReference>
<dbReference type="EMBL" id="WTPW01002167">
    <property type="protein sequence ID" value="KAF0393711.1"/>
    <property type="molecule type" value="Genomic_DNA"/>
</dbReference>
<accession>A0A8H4A2H7</accession>
<gene>
    <name evidence="1" type="ORF">F8M41_010382</name>
</gene>
<dbReference type="OrthoDB" id="2440371at2759"/>
<name>A0A8H4A2H7_GIGMA</name>
<keyword evidence="2" id="KW-1185">Reference proteome</keyword>